<protein>
    <recommendedName>
        <fullName evidence="2">DUF5916 domain-containing protein</fullName>
    </recommendedName>
</protein>
<sequence>MRMACLLFVTLAALSAPALAVHIDGHIKPDEWRGARHITDFRQTQPLSGKPGSLHTEAWILATPKGLAVAFRCDQPADVPRTHQRVQRDFEDQVDRVNLMVDFDGDGRTGYDFVVSSTGGVNDAVITNEITFNKDWDGNWQHAVSEDASGWTVEMLIPWYIAPMHTAHNGKRTLGVYLDRVTGSTGERDSWPAASFMRSRFLSDFSPVVVPQYSQSLLAVTPYMSGLYDNVHGRSHFQEGADLLWKPNGQFQLTAALHPDFGQVESDDLVVNFGATETYVSDKRPFFTENQGIFDFSLLDDNSQLIYTRRVGGPSDDGQGAADINAAVKLNGSVGTTSYGVLAADEDGPAGRFFGAARLTHDFGDQSLGMMLTRVDRPWLDREATVLGVDHHWRPTPKLTIATNVVASDILQSGTHTRDSGGTILADYEMGDGWRQQWLGMHFGKQLQVNDFGYLERNNFNYGHWEVRKRYTALPADSAYSSHDWRFRIDALDNDQGLRLRRQLRIARNSTLRNGATEVVQLNVNSAGWDDLLTRGHGAVFLPPSVDLVYERISPRHGDWAFKLDAELISGGLGGNRQLGYDVKFIPTYFVSDAFSIYAGPYYEHLPDWLVWQHDTLIGRYNEHTVQLDAGFDWTIDGRQELRVKLQAIGLNARVRGGYRVDGSGRAVASADPVDDFSLRNLGLQIRYRYELAPLSYLYVVYGRGGYALDGYARNASDVFGNSFALRDDEQLLVKLSYRFDI</sequence>
<feature type="domain" description="DUF5916" evidence="2">
    <location>
        <begin position="218"/>
        <end position="315"/>
    </location>
</feature>
<evidence type="ECO:0000313" key="3">
    <source>
        <dbReference type="EMBL" id="TPG11101.1"/>
    </source>
</evidence>
<keyword evidence="4" id="KW-1185">Reference proteome</keyword>
<dbReference type="RefSeq" id="WP_140648311.1">
    <property type="nucleotide sequence ID" value="NZ_RCZB01000002.1"/>
</dbReference>
<dbReference type="SUPFAM" id="SSF49344">
    <property type="entry name" value="CBD9-like"/>
    <property type="match status" value="1"/>
</dbReference>
<evidence type="ECO:0000259" key="2">
    <source>
        <dbReference type="Pfam" id="PF19313"/>
    </source>
</evidence>
<dbReference type="Proteomes" id="UP000319486">
    <property type="component" value="Unassembled WGS sequence"/>
</dbReference>
<feature type="chain" id="PRO_5030107311" description="DUF5916 domain-containing protein" evidence="1">
    <location>
        <begin position="21"/>
        <end position="742"/>
    </location>
</feature>
<comment type="caution">
    <text evidence="3">The sequence shown here is derived from an EMBL/GenBank/DDBJ whole genome shotgun (WGS) entry which is preliminary data.</text>
</comment>
<keyword evidence="1" id="KW-0732">Signal</keyword>
<evidence type="ECO:0000313" key="4">
    <source>
        <dbReference type="Proteomes" id="UP000319486"/>
    </source>
</evidence>
<dbReference type="EMBL" id="RCZO01000001">
    <property type="protein sequence ID" value="TPG11101.1"/>
    <property type="molecule type" value="Genomic_DNA"/>
</dbReference>
<organism evidence="3 4">
    <name type="scientific">Rhodanobacter glycinis</name>
    <dbReference type="NCBI Taxonomy" id="582702"/>
    <lineage>
        <taxon>Bacteria</taxon>
        <taxon>Pseudomonadati</taxon>
        <taxon>Pseudomonadota</taxon>
        <taxon>Gammaproteobacteria</taxon>
        <taxon>Lysobacterales</taxon>
        <taxon>Rhodanobacteraceae</taxon>
        <taxon>Rhodanobacter</taxon>
    </lineage>
</organism>
<dbReference type="OrthoDB" id="9786766at2"/>
<reference evidence="3 4" key="1">
    <citation type="journal article" date="2019" name="Environ. Microbiol.">
        <title>Species interactions and distinct microbial communities in high Arctic permafrost affected cryosols are associated with the CH4 and CO2 gas fluxes.</title>
        <authorList>
            <person name="Altshuler I."/>
            <person name="Hamel J."/>
            <person name="Turney S."/>
            <person name="Magnuson E."/>
            <person name="Levesque R."/>
            <person name="Greer C."/>
            <person name="Whyte L.G."/>
        </authorList>
    </citation>
    <scope>NUCLEOTIDE SEQUENCE [LARGE SCALE GENOMIC DNA]</scope>
    <source>
        <strain evidence="3 4">S13Y</strain>
    </source>
</reference>
<gene>
    <name evidence="3" type="ORF">EAH88_00655</name>
</gene>
<dbReference type="Pfam" id="PF19313">
    <property type="entry name" value="DUF5916"/>
    <property type="match status" value="2"/>
</dbReference>
<dbReference type="AlphaFoldDB" id="A0A502CH97"/>
<feature type="signal peptide" evidence="1">
    <location>
        <begin position="1"/>
        <end position="20"/>
    </location>
</feature>
<proteinExistence type="predicted"/>
<dbReference type="InterPro" id="IPR045670">
    <property type="entry name" value="DUF5916"/>
</dbReference>
<evidence type="ECO:0000256" key="1">
    <source>
        <dbReference type="SAM" id="SignalP"/>
    </source>
</evidence>
<name>A0A502CH97_9GAMM</name>
<feature type="domain" description="DUF5916" evidence="2">
    <location>
        <begin position="373"/>
        <end position="741"/>
    </location>
</feature>
<accession>A0A502CH97</accession>
<dbReference type="Gene3D" id="2.60.40.1190">
    <property type="match status" value="1"/>
</dbReference>